<organism evidence="9 10">
    <name type="scientific">Candidatus Aeolococcus gillhamiae</name>
    <dbReference type="NCBI Taxonomy" id="3127015"/>
    <lineage>
        <taxon>Bacteria</taxon>
        <taxon>Bacillati</taxon>
        <taxon>Candidatus Dormiibacterota</taxon>
        <taxon>Candidatus Dormibacteria</taxon>
        <taxon>Candidatus Aeolococcales</taxon>
        <taxon>Candidatus Aeolococcaceae</taxon>
        <taxon>Candidatus Aeolococcus</taxon>
    </lineage>
</organism>
<dbReference type="Pfam" id="PF24986">
    <property type="entry name" value="PRC_RimM"/>
    <property type="match status" value="1"/>
</dbReference>
<dbReference type="AlphaFoldDB" id="A0A2W5ZE14"/>
<accession>A0A934K0U0</accession>
<dbReference type="InterPro" id="IPR011033">
    <property type="entry name" value="PRC_barrel-like_sf"/>
</dbReference>
<dbReference type="InterPro" id="IPR011961">
    <property type="entry name" value="RimM"/>
</dbReference>
<evidence type="ECO:0000259" key="6">
    <source>
        <dbReference type="Pfam" id="PF01782"/>
    </source>
</evidence>
<reference evidence="9" key="2">
    <citation type="submission" date="2018-05" db="EMBL/GenBank/DDBJ databases">
        <authorList>
            <person name="Ferrari B."/>
        </authorList>
    </citation>
    <scope>NUCLEOTIDE SEQUENCE</scope>
    <source>
        <strain evidence="9">RRmetagenome_bin12</strain>
    </source>
</reference>
<dbReference type="NCBIfam" id="TIGR02273">
    <property type="entry name" value="16S_RimM"/>
    <property type="match status" value="1"/>
</dbReference>
<dbReference type="SUPFAM" id="SSF50447">
    <property type="entry name" value="Translation proteins"/>
    <property type="match status" value="1"/>
</dbReference>
<dbReference type="Proteomes" id="UP000606991">
    <property type="component" value="Unassembled WGS sequence"/>
</dbReference>
<dbReference type="RefSeq" id="WP_337314507.1">
    <property type="nucleotide sequence ID" value="NZ_JAEKNS010000164.1"/>
</dbReference>
<comment type="similarity">
    <text evidence="5">Belongs to the RimM family.</text>
</comment>
<dbReference type="GO" id="GO:0042274">
    <property type="term" value="P:ribosomal small subunit biogenesis"/>
    <property type="evidence" value="ECO:0007669"/>
    <property type="project" value="UniProtKB-UniRule"/>
</dbReference>
<dbReference type="Gene3D" id="2.40.30.60">
    <property type="entry name" value="RimM"/>
    <property type="match status" value="1"/>
</dbReference>
<gene>
    <name evidence="5 9" type="primary">rimM</name>
    <name evidence="9" type="ORF">DLM65_06260</name>
    <name evidence="8" type="ORF">JF886_16635</name>
</gene>
<dbReference type="InterPro" id="IPR056792">
    <property type="entry name" value="PRC_RimM"/>
</dbReference>
<dbReference type="InterPro" id="IPR009000">
    <property type="entry name" value="Transl_B-barrel_sf"/>
</dbReference>
<evidence type="ECO:0000313" key="9">
    <source>
        <dbReference type="EMBL" id="PZR81205.1"/>
    </source>
</evidence>
<comment type="domain">
    <text evidence="5">The PRC barrel domain binds ribosomal protein uS19.</text>
</comment>
<reference evidence="8 11" key="3">
    <citation type="submission" date="2020-10" db="EMBL/GenBank/DDBJ databases">
        <title>Ca. Dormibacterota MAGs.</title>
        <authorList>
            <person name="Montgomery K."/>
        </authorList>
    </citation>
    <scope>NUCLEOTIDE SEQUENCE [LARGE SCALE GENOMIC DNA]</scope>
    <source>
        <strain evidence="8">SC8812_S17_18</strain>
    </source>
</reference>
<name>A0A2W5ZE14_9BACT</name>
<proteinExistence type="inferred from homology"/>
<evidence type="ECO:0000259" key="7">
    <source>
        <dbReference type="Pfam" id="PF24986"/>
    </source>
</evidence>
<keyword evidence="1 5" id="KW-0963">Cytoplasm</keyword>
<comment type="caution">
    <text evidence="9">The sequence shown here is derived from an EMBL/GenBank/DDBJ whole genome shotgun (WGS) entry which is preliminary data.</text>
</comment>
<comment type="function">
    <text evidence="5">An accessory protein needed during the final step in the assembly of 30S ribosomal subunit, possibly for assembly of the head region. Essential for efficient processing of 16S rRNA. May be needed both before and after RbfA during the maturation of 16S rRNA. It has affinity for free ribosomal 30S subunits but not for 70S ribosomes.</text>
</comment>
<dbReference type="InterPro" id="IPR002676">
    <property type="entry name" value="RimM_N"/>
</dbReference>
<evidence type="ECO:0000313" key="10">
    <source>
        <dbReference type="Proteomes" id="UP000248724"/>
    </source>
</evidence>
<protein>
    <recommendedName>
        <fullName evidence="5">Ribosome maturation factor RimM</fullName>
    </recommendedName>
</protein>
<dbReference type="PANTHER" id="PTHR33692:SF1">
    <property type="entry name" value="RIBOSOME MATURATION FACTOR RIMM"/>
    <property type="match status" value="1"/>
</dbReference>
<evidence type="ECO:0000313" key="8">
    <source>
        <dbReference type="EMBL" id="MBJ7596455.1"/>
    </source>
</evidence>
<evidence type="ECO:0000256" key="4">
    <source>
        <dbReference type="ARBA" id="ARBA00023186"/>
    </source>
</evidence>
<dbReference type="HAMAP" id="MF_00014">
    <property type="entry name" value="Ribosome_mat_RimM"/>
    <property type="match status" value="1"/>
</dbReference>
<dbReference type="Gene3D" id="2.30.30.240">
    <property type="entry name" value="PRC-barrel domain"/>
    <property type="match status" value="1"/>
</dbReference>
<evidence type="ECO:0000256" key="2">
    <source>
        <dbReference type="ARBA" id="ARBA00022517"/>
    </source>
</evidence>
<dbReference type="Pfam" id="PF01782">
    <property type="entry name" value="RimM"/>
    <property type="match status" value="1"/>
</dbReference>
<dbReference type="GO" id="GO:0005737">
    <property type="term" value="C:cytoplasm"/>
    <property type="evidence" value="ECO:0007669"/>
    <property type="project" value="UniProtKB-SubCell"/>
</dbReference>
<evidence type="ECO:0000256" key="1">
    <source>
        <dbReference type="ARBA" id="ARBA00022490"/>
    </source>
</evidence>
<dbReference type="GO" id="GO:0005840">
    <property type="term" value="C:ribosome"/>
    <property type="evidence" value="ECO:0007669"/>
    <property type="project" value="InterPro"/>
</dbReference>
<keyword evidence="3 5" id="KW-0698">rRNA processing</keyword>
<dbReference type="GO" id="GO:0043022">
    <property type="term" value="F:ribosome binding"/>
    <property type="evidence" value="ECO:0007669"/>
    <property type="project" value="InterPro"/>
</dbReference>
<dbReference type="SUPFAM" id="SSF50346">
    <property type="entry name" value="PRC-barrel domain"/>
    <property type="match status" value="1"/>
</dbReference>
<evidence type="ECO:0000313" key="11">
    <source>
        <dbReference type="Proteomes" id="UP000606991"/>
    </source>
</evidence>
<comment type="subunit">
    <text evidence="5">Binds ribosomal protein uS19.</text>
</comment>
<reference evidence="9 10" key="1">
    <citation type="journal article" date="2017" name="Nature">
        <title>Atmospheric trace gases support primary production in Antarctic desert surface soil.</title>
        <authorList>
            <person name="Ji M."/>
            <person name="Greening C."/>
            <person name="Vanwonterghem I."/>
            <person name="Carere C.R."/>
            <person name="Bay S.K."/>
            <person name="Steen J.A."/>
            <person name="Montgomery K."/>
            <person name="Lines T."/>
            <person name="Beardall J."/>
            <person name="van Dorst J."/>
            <person name="Snape I."/>
            <person name="Stott M.B."/>
            <person name="Hugenholtz P."/>
            <person name="Ferrari B.C."/>
        </authorList>
    </citation>
    <scope>NUCLEOTIDE SEQUENCE [LARGE SCALE GENOMIC DNA]</scope>
    <source>
        <strain evidence="9">RRmetagenome_bin12</strain>
    </source>
</reference>
<dbReference type="Proteomes" id="UP000248724">
    <property type="component" value="Unassembled WGS sequence"/>
</dbReference>
<sequence>MPEAGSPASAVAATPLLRVAHVRRVHGVRGEVRAQTLGGDLGRFAPGTALLAERDGRRLTVASSRPLDGDDILLAFTELPSREEAATLSGDYLCVGRAQARALGDDEWFVWQLVGLRVVSNDGEELGVVRDVEEQPASDVIVVGAGTDERRYPLVREWVESVDVAAGVVVVTPWHEDLD</sequence>
<feature type="domain" description="RimM N-terminal" evidence="6">
    <location>
        <begin position="19"/>
        <end position="98"/>
    </location>
</feature>
<evidence type="ECO:0000256" key="3">
    <source>
        <dbReference type="ARBA" id="ARBA00022552"/>
    </source>
</evidence>
<accession>A0A2W5ZE14</accession>
<dbReference type="PANTHER" id="PTHR33692">
    <property type="entry name" value="RIBOSOME MATURATION FACTOR RIMM"/>
    <property type="match status" value="1"/>
</dbReference>
<feature type="domain" description="Ribosome maturation factor RimM PRC barrel" evidence="7">
    <location>
        <begin position="112"/>
        <end position="173"/>
    </location>
</feature>
<dbReference type="EMBL" id="QHBU01000119">
    <property type="protein sequence ID" value="PZR81205.1"/>
    <property type="molecule type" value="Genomic_DNA"/>
</dbReference>
<dbReference type="GO" id="GO:0006364">
    <property type="term" value="P:rRNA processing"/>
    <property type="evidence" value="ECO:0007669"/>
    <property type="project" value="UniProtKB-UniRule"/>
</dbReference>
<dbReference type="EMBL" id="JAEKNS010000164">
    <property type="protein sequence ID" value="MBJ7596455.1"/>
    <property type="molecule type" value="Genomic_DNA"/>
</dbReference>
<dbReference type="InterPro" id="IPR036976">
    <property type="entry name" value="RimM_N_sf"/>
</dbReference>
<keyword evidence="4 5" id="KW-0143">Chaperone</keyword>
<keyword evidence="2 5" id="KW-0690">Ribosome biogenesis</keyword>
<comment type="subcellular location">
    <subcellularLocation>
        <location evidence="5">Cytoplasm</location>
    </subcellularLocation>
</comment>
<evidence type="ECO:0000256" key="5">
    <source>
        <dbReference type="HAMAP-Rule" id="MF_00014"/>
    </source>
</evidence>